<dbReference type="InterPro" id="IPR001279">
    <property type="entry name" value="Metallo-B-lactamas"/>
</dbReference>
<dbReference type="InterPro" id="IPR045865">
    <property type="entry name" value="ACT-like_dom_sf"/>
</dbReference>
<dbReference type="AlphaFoldDB" id="A0A1I3HW01"/>
<dbReference type="SUPFAM" id="SSF56281">
    <property type="entry name" value="Metallo-hydrolase/oxidoreductase"/>
    <property type="match status" value="1"/>
</dbReference>
<accession>A0A1I3HW01</accession>
<sequence length="485" mass="55036">MLAMKTKKTYITTMPHHIGAFLKASECLAKLNINITRVSYNKAIDSHTLFIDAEGEEENLRKADEQLTAIGYLQTPKTEKSIVLLEFMLQDKPGSVTDVLRVINDYQLNISYISSQENGTDFQAFKMGLYVEDEKHFEAFIAEVKKLCPVRVLDYNHSEKFYDNSIFYQSFVSELVSCIGLSEDKRDSLLVNTNLVMQMLDEKGLSPYKTFESISRFAHLLAACRGDAFSPRISHHKITDNSEIILIEPPCGSNTAILKSQGEVLFIDTGYALYREEMEKLFRSLLPDYDTMKKRVYITHADVDHCGLLPLFDEIYASEDSKECLALEAKGADAYREQNPLHKPYINICKALTLYNPPTPEKVKALWPSPAEIKEPLEQTGFFDVGEMHFEVYQAKGGHLKGETVLIDYVHHIVFSGDIYINMHGLTKEQATYNQYAPVLMTSVDTDPALCAQERVAILQRLGQGNWQIFGAHGMKKDYSLQQAE</sequence>
<evidence type="ECO:0000259" key="1">
    <source>
        <dbReference type="PROSITE" id="PS51671"/>
    </source>
</evidence>
<dbReference type="Pfam" id="PF00753">
    <property type="entry name" value="Lactamase_B"/>
    <property type="match status" value="1"/>
</dbReference>
<dbReference type="InterPro" id="IPR002912">
    <property type="entry name" value="ACT_dom"/>
</dbReference>
<dbReference type="Gene3D" id="3.60.15.10">
    <property type="entry name" value="Ribonuclease Z/Hydroxyacylglutathione hydrolase-like"/>
    <property type="match status" value="1"/>
</dbReference>
<dbReference type="InterPro" id="IPR036866">
    <property type="entry name" value="RibonucZ/Hydroxyglut_hydro"/>
</dbReference>
<name>A0A1I3HW01_9SPIR</name>
<dbReference type="EMBL" id="FORI01000001">
    <property type="protein sequence ID" value="SFI39793.1"/>
    <property type="molecule type" value="Genomic_DNA"/>
</dbReference>
<proteinExistence type="predicted"/>
<evidence type="ECO:0000313" key="3">
    <source>
        <dbReference type="Proteomes" id="UP000182737"/>
    </source>
</evidence>
<dbReference type="Gene3D" id="3.30.70.260">
    <property type="match status" value="1"/>
</dbReference>
<evidence type="ECO:0000313" key="2">
    <source>
        <dbReference type="EMBL" id="SFI39793.1"/>
    </source>
</evidence>
<feature type="domain" description="ACT" evidence="1">
    <location>
        <begin position="84"/>
        <end position="160"/>
    </location>
</feature>
<dbReference type="PROSITE" id="PS51671">
    <property type="entry name" value="ACT"/>
    <property type="match status" value="2"/>
</dbReference>
<dbReference type="SMART" id="SM00849">
    <property type="entry name" value="Lactamase_B"/>
    <property type="match status" value="1"/>
</dbReference>
<dbReference type="CDD" id="cd02116">
    <property type="entry name" value="ACT"/>
    <property type="match status" value="2"/>
</dbReference>
<dbReference type="Proteomes" id="UP000182737">
    <property type="component" value="Unassembled WGS sequence"/>
</dbReference>
<dbReference type="OrthoDB" id="9762152at2"/>
<reference evidence="3" key="1">
    <citation type="submission" date="2016-10" db="EMBL/GenBank/DDBJ databases">
        <authorList>
            <person name="Varghese N."/>
            <person name="Submissions S."/>
        </authorList>
    </citation>
    <scope>NUCLEOTIDE SEQUENCE [LARGE SCALE GENOMIC DNA]</scope>
    <source>
        <strain evidence="3">XBD1002</strain>
    </source>
</reference>
<protein>
    <submittedName>
        <fullName evidence="2">Glyoxylase, beta-lactamase superfamily II</fullName>
    </submittedName>
</protein>
<keyword evidence="3" id="KW-1185">Reference proteome</keyword>
<gene>
    <name evidence="2" type="ORF">SAMN04487775_101114</name>
</gene>
<dbReference type="SUPFAM" id="SSF55021">
    <property type="entry name" value="ACT-like"/>
    <property type="match status" value="1"/>
</dbReference>
<organism evidence="2 3">
    <name type="scientific">Treponema bryantii</name>
    <dbReference type="NCBI Taxonomy" id="163"/>
    <lineage>
        <taxon>Bacteria</taxon>
        <taxon>Pseudomonadati</taxon>
        <taxon>Spirochaetota</taxon>
        <taxon>Spirochaetia</taxon>
        <taxon>Spirochaetales</taxon>
        <taxon>Treponemataceae</taxon>
        <taxon>Treponema</taxon>
    </lineage>
</organism>
<feature type="domain" description="ACT" evidence="1">
    <location>
        <begin position="9"/>
        <end position="81"/>
    </location>
</feature>